<keyword evidence="7" id="KW-1185">Reference proteome</keyword>
<dbReference type="PANTHER" id="PTHR45566">
    <property type="entry name" value="HTH-TYPE TRANSCRIPTIONAL REGULATOR YHJB-RELATED"/>
    <property type="match status" value="1"/>
</dbReference>
<evidence type="ECO:0000256" key="3">
    <source>
        <dbReference type="PROSITE-ProRule" id="PRU00169"/>
    </source>
</evidence>
<feature type="domain" description="HTH luxR-type" evidence="4">
    <location>
        <begin position="142"/>
        <end position="207"/>
    </location>
</feature>
<dbReference type="Pfam" id="PF00072">
    <property type="entry name" value="Response_reg"/>
    <property type="match status" value="1"/>
</dbReference>
<keyword evidence="2" id="KW-0238">DNA-binding</keyword>
<dbReference type="InterPro" id="IPR051015">
    <property type="entry name" value="EvgA-like"/>
</dbReference>
<evidence type="ECO:0000256" key="1">
    <source>
        <dbReference type="ARBA" id="ARBA00022553"/>
    </source>
</evidence>
<dbReference type="Pfam" id="PF00196">
    <property type="entry name" value="GerE"/>
    <property type="match status" value="1"/>
</dbReference>
<dbReference type="RefSeq" id="WP_344758962.1">
    <property type="nucleotide sequence ID" value="NZ_BAAAZU010000004.1"/>
</dbReference>
<evidence type="ECO:0000259" key="4">
    <source>
        <dbReference type="PROSITE" id="PS50043"/>
    </source>
</evidence>
<dbReference type="SMART" id="SM00448">
    <property type="entry name" value="REC"/>
    <property type="match status" value="1"/>
</dbReference>
<dbReference type="Gene3D" id="3.40.50.2300">
    <property type="match status" value="1"/>
</dbReference>
<name>A0ABP7MBU7_9GAMM</name>
<dbReference type="InterPro" id="IPR001789">
    <property type="entry name" value="Sig_transdc_resp-reg_receiver"/>
</dbReference>
<dbReference type="SUPFAM" id="SSF46894">
    <property type="entry name" value="C-terminal effector domain of the bipartite response regulators"/>
    <property type="match status" value="1"/>
</dbReference>
<dbReference type="InterPro" id="IPR058245">
    <property type="entry name" value="NreC/VraR/RcsB-like_REC"/>
</dbReference>
<dbReference type="Proteomes" id="UP001501727">
    <property type="component" value="Unassembled WGS sequence"/>
</dbReference>
<feature type="modified residue" description="4-aspartylphosphate" evidence="3">
    <location>
        <position position="55"/>
    </location>
</feature>
<dbReference type="SUPFAM" id="SSF52172">
    <property type="entry name" value="CheY-like"/>
    <property type="match status" value="1"/>
</dbReference>
<feature type="domain" description="Response regulatory" evidence="5">
    <location>
        <begin position="4"/>
        <end position="120"/>
    </location>
</feature>
<dbReference type="PROSITE" id="PS50043">
    <property type="entry name" value="HTH_LUXR_2"/>
    <property type="match status" value="1"/>
</dbReference>
<proteinExistence type="predicted"/>
<evidence type="ECO:0000259" key="5">
    <source>
        <dbReference type="PROSITE" id="PS50110"/>
    </source>
</evidence>
<reference evidence="7" key="1">
    <citation type="journal article" date="2019" name="Int. J. Syst. Evol. Microbiol.">
        <title>The Global Catalogue of Microorganisms (GCM) 10K type strain sequencing project: providing services to taxonomists for standard genome sequencing and annotation.</title>
        <authorList>
            <consortium name="The Broad Institute Genomics Platform"/>
            <consortium name="The Broad Institute Genome Sequencing Center for Infectious Disease"/>
            <person name="Wu L."/>
            <person name="Ma J."/>
        </authorList>
    </citation>
    <scope>NUCLEOTIDE SEQUENCE [LARGE SCALE GENOMIC DNA]</scope>
    <source>
        <strain evidence="7">JCM 16916</strain>
    </source>
</reference>
<keyword evidence="1 3" id="KW-0597">Phosphoprotein</keyword>
<evidence type="ECO:0000313" key="7">
    <source>
        <dbReference type="Proteomes" id="UP001501727"/>
    </source>
</evidence>
<dbReference type="CDD" id="cd17535">
    <property type="entry name" value="REC_NarL-like"/>
    <property type="match status" value="1"/>
</dbReference>
<dbReference type="PROSITE" id="PS50110">
    <property type="entry name" value="RESPONSE_REGULATORY"/>
    <property type="match status" value="1"/>
</dbReference>
<evidence type="ECO:0000256" key="2">
    <source>
        <dbReference type="ARBA" id="ARBA00023125"/>
    </source>
</evidence>
<protein>
    <submittedName>
        <fullName evidence="6">Response regulator</fullName>
    </submittedName>
</protein>
<evidence type="ECO:0000313" key="6">
    <source>
        <dbReference type="EMBL" id="GAA3919324.1"/>
    </source>
</evidence>
<dbReference type="PANTHER" id="PTHR45566:SF2">
    <property type="entry name" value="NARL SUBFAMILY"/>
    <property type="match status" value="1"/>
</dbReference>
<dbReference type="InterPro" id="IPR011006">
    <property type="entry name" value="CheY-like_superfamily"/>
</dbReference>
<dbReference type="SMART" id="SM00421">
    <property type="entry name" value="HTH_LUXR"/>
    <property type="match status" value="1"/>
</dbReference>
<accession>A0ABP7MBU7</accession>
<dbReference type="InterPro" id="IPR000792">
    <property type="entry name" value="Tscrpt_reg_LuxR_C"/>
</dbReference>
<sequence>MTIRTFLVDDHALVRTGLRMILGNAVDIEIVGEAESGEEALPRIRELRPDVVVCDMHLPGISGLEVTERLVKGNYGAHVVIVSVLEDGPIPKRVIAAGATAYVGKGGDPAELIEAVREASRGKRYLGSGVAQNLALSSIGGGSTPFDDLTRRELEVAMLLLQGLRQEDIAKRLSLSSKTVNTHKSRLFIKLGIEDGMSLARLAQQYGMVDPGQALPG</sequence>
<comment type="caution">
    <text evidence="6">The sequence shown here is derived from an EMBL/GenBank/DDBJ whole genome shotgun (WGS) entry which is preliminary data.</text>
</comment>
<dbReference type="PRINTS" id="PR00038">
    <property type="entry name" value="HTHLUXR"/>
</dbReference>
<dbReference type="EMBL" id="BAAAZU010000004">
    <property type="protein sequence ID" value="GAA3919324.1"/>
    <property type="molecule type" value="Genomic_DNA"/>
</dbReference>
<dbReference type="InterPro" id="IPR016032">
    <property type="entry name" value="Sig_transdc_resp-reg_C-effctor"/>
</dbReference>
<organism evidence="6 7">
    <name type="scientific">Luteimonas lutimaris</name>
    <dbReference type="NCBI Taxonomy" id="698645"/>
    <lineage>
        <taxon>Bacteria</taxon>
        <taxon>Pseudomonadati</taxon>
        <taxon>Pseudomonadota</taxon>
        <taxon>Gammaproteobacteria</taxon>
        <taxon>Lysobacterales</taxon>
        <taxon>Lysobacteraceae</taxon>
        <taxon>Luteimonas</taxon>
    </lineage>
</organism>
<dbReference type="CDD" id="cd06170">
    <property type="entry name" value="LuxR_C_like"/>
    <property type="match status" value="1"/>
</dbReference>
<gene>
    <name evidence="6" type="ORF">GCM10022229_11140</name>
</gene>